<proteinExistence type="predicted"/>
<organism evidence="2 3">
    <name type="scientific">Sphaeroforma arctica JP610</name>
    <dbReference type="NCBI Taxonomy" id="667725"/>
    <lineage>
        <taxon>Eukaryota</taxon>
        <taxon>Ichthyosporea</taxon>
        <taxon>Ichthyophonida</taxon>
        <taxon>Sphaeroforma</taxon>
    </lineage>
</organism>
<name>A0A0L0FLN1_9EUKA</name>
<accession>A0A0L0FLN1</accession>
<evidence type="ECO:0000256" key="1">
    <source>
        <dbReference type="SAM" id="MobiDB-lite"/>
    </source>
</evidence>
<feature type="region of interest" description="Disordered" evidence="1">
    <location>
        <begin position="1"/>
        <end position="56"/>
    </location>
</feature>
<dbReference type="GeneID" id="25910386"/>
<dbReference type="Proteomes" id="UP000054560">
    <property type="component" value="Unassembled WGS sequence"/>
</dbReference>
<feature type="compositionally biased region" description="Polar residues" evidence="1">
    <location>
        <begin position="1"/>
        <end position="19"/>
    </location>
</feature>
<reference evidence="2 3" key="1">
    <citation type="submission" date="2011-02" db="EMBL/GenBank/DDBJ databases">
        <title>The Genome Sequence of Sphaeroforma arctica JP610.</title>
        <authorList>
            <consortium name="The Broad Institute Genome Sequencing Platform"/>
            <person name="Russ C."/>
            <person name="Cuomo C."/>
            <person name="Young S.K."/>
            <person name="Zeng Q."/>
            <person name="Gargeya S."/>
            <person name="Alvarado L."/>
            <person name="Berlin A."/>
            <person name="Chapman S.B."/>
            <person name="Chen Z."/>
            <person name="Freedman E."/>
            <person name="Gellesch M."/>
            <person name="Goldberg J."/>
            <person name="Griggs A."/>
            <person name="Gujja S."/>
            <person name="Heilman E."/>
            <person name="Heiman D."/>
            <person name="Howarth C."/>
            <person name="Mehta T."/>
            <person name="Neiman D."/>
            <person name="Pearson M."/>
            <person name="Roberts A."/>
            <person name="Saif S."/>
            <person name="Shea T."/>
            <person name="Shenoy N."/>
            <person name="Sisk P."/>
            <person name="Stolte C."/>
            <person name="Sykes S."/>
            <person name="White J."/>
            <person name="Yandava C."/>
            <person name="Burger G."/>
            <person name="Gray M.W."/>
            <person name="Holland P.W.H."/>
            <person name="King N."/>
            <person name="Lang F.B.F."/>
            <person name="Roger A.J."/>
            <person name="Ruiz-Trillo I."/>
            <person name="Haas B."/>
            <person name="Nusbaum C."/>
            <person name="Birren B."/>
        </authorList>
    </citation>
    <scope>NUCLEOTIDE SEQUENCE [LARGE SCALE GENOMIC DNA]</scope>
    <source>
        <strain evidence="2 3">JP610</strain>
    </source>
</reference>
<keyword evidence="3" id="KW-1185">Reference proteome</keyword>
<protein>
    <submittedName>
        <fullName evidence="2">Uncharacterized protein</fullName>
    </submittedName>
</protein>
<dbReference type="AlphaFoldDB" id="A0A0L0FLN1"/>
<evidence type="ECO:0000313" key="3">
    <source>
        <dbReference type="Proteomes" id="UP000054560"/>
    </source>
</evidence>
<gene>
    <name evidence="2" type="ORF">SARC_09882</name>
</gene>
<dbReference type="EMBL" id="KQ242667">
    <property type="protein sequence ID" value="KNC77660.1"/>
    <property type="molecule type" value="Genomic_DNA"/>
</dbReference>
<dbReference type="RefSeq" id="XP_014151562.1">
    <property type="nucleotide sequence ID" value="XM_014296087.1"/>
</dbReference>
<evidence type="ECO:0000313" key="2">
    <source>
        <dbReference type="EMBL" id="KNC77660.1"/>
    </source>
</evidence>
<feature type="non-terminal residue" evidence="2">
    <location>
        <position position="1"/>
    </location>
</feature>
<sequence length="115" mass="12166">QLQPSIATATTRFDSTTSDDISDYEIHSEIEAASDDEPATAGLSYGKPPTADDLSDEDLATADLMSDEEPATANLMSDEEPATADLMSDEEPATAIVYLSTSVKNKAHPTESTLP</sequence>